<name>A0A7J8GDQ7_ROUAE</name>
<organism evidence="3 4">
    <name type="scientific">Rousettus aegyptiacus</name>
    <name type="common">Egyptian fruit bat</name>
    <name type="synonym">Pteropus aegyptiacus</name>
    <dbReference type="NCBI Taxonomy" id="9407"/>
    <lineage>
        <taxon>Eukaryota</taxon>
        <taxon>Metazoa</taxon>
        <taxon>Chordata</taxon>
        <taxon>Craniata</taxon>
        <taxon>Vertebrata</taxon>
        <taxon>Euteleostomi</taxon>
        <taxon>Mammalia</taxon>
        <taxon>Eutheria</taxon>
        <taxon>Laurasiatheria</taxon>
        <taxon>Chiroptera</taxon>
        <taxon>Yinpterochiroptera</taxon>
        <taxon>Pteropodoidea</taxon>
        <taxon>Pteropodidae</taxon>
        <taxon>Rousettinae</taxon>
        <taxon>Rousettus</taxon>
    </lineage>
</organism>
<evidence type="ECO:0000313" key="4">
    <source>
        <dbReference type="Proteomes" id="UP000593571"/>
    </source>
</evidence>
<dbReference type="Proteomes" id="UP000593571">
    <property type="component" value="Unassembled WGS sequence"/>
</dbReference>
<reference evidence="3 4" key="1">
    <citation type="journal article" date="2020" name="Nature">
        <title>Six reference-quality genomes reveal evolution of bat adaptations.</title>
        <authorList>
            <person name="Jebb D."/>
            <person name="Huang Z."/>
            <person name="Pippel M."/>
            <person name="Hughes G.M."/>
            <person name="Lavrichenko K."/>
            <person name="Devanna P."/>
            <person name="Winkler S."/>
            <person name="Jermiin L.S."/>
            <person name="Skirmuntt E.C."/>
            <person name="Katzourakis A."/>
            <person name="Burkitt-Gray L."/>
            <person name="Ray D.A."/>
            <person name="Sullivan K.A.M."/>
            <person name="Roscito J.G."/>
            <person name="Kirilenko B.M."/>
            <person name="Davalos L.M."/>
            <person name="Corthals A.P."/>
            <person name="Power M.L."/>
            <person name="Jones G."/>
            <person name="Ransome R.D."/>
            <person name="Dechmann D.K.N."/>
            <person name="Locatelli A.G."/>
            <person name="Puechmaille S.J."/>
            <person name="Fedrigo O."/>
            <person name="Jarvis E.D."/>
            <person name="Hiller M."/>
            <person name="Vernes S.C."/>
            <person name="Myers E.W."/>
            <person name="Teeling E.C."/>
        </authorList>
    </citation>
    <scope>NUCLEOTIDE SEQUENCE [LARGE SCALE GENOMIC DNA]</scope>
    <source>
        <strain evidence="3">MRouAeg1</strain>
        <tissue evidence="3">Muscle</tissue>
    </source>
</reference>
<gene>
    <name evidence="3" type="ORF">HJG63_015521</name>
</gene>
<feature type="signal peptide" evidence="2">
    <location>
        <begin position="1"/>
        <end position="18"/>
    </location>
</feature>
<proteinExistence type="predicted"/>
<keyword evidence="2" id="KW-0732">Signal</keyword>
<dbReference type="EMBL" id="JACASE010000006">
    <property type="protein sequence ID" value="KAF6458213.1"/>
    <property type="molecule type" value="Genomic_DNA"/>
</dbReference>
<feature type="region of interest" description="Disordered" evidence="1">
    <location>
        <begin position="20"/>
        <end position="39"/>
    </location>
</feature>
<sequence length="162" mass="17430">MQGELWLLVLVLREAARALSPEPGAGQDGGQGSGWATKGTMQGWNRRARESPGQVMEPDRTQLSQDQGGGTLAIDTLPDNGTRVVVSDVGAWMGREVLGWGAQVLHVHLSDTRITYLWGWPGGQCGERDLEGMEAGPNLRHQTLVSQSFIGCPSPCGPREVK</sequence>
<feature type="chain" id="PRO_5029670443" evidence="2">
    <location>
        <begin position="19"/>
        <end position="162"/>
    </location>
</feature>
<evidence type="ECO:0000313" key="3">
    <source>
        <dbReference type="EMBL" id="KAF6458213.1"/>
    </source>
</evidence>
<feature type="region of interest" description="Disordered" evidence="1">
    <location>
        <begin position="44"/>
        <end position="76"/>
    </location>
</feature>
<keyword evidence="4" id="KW-1185">Reference proteome</keyword>
<accession>A0A7J8GDQ7</accession>
<evidence type="ECO:0000256" key="1">
    <source>
        <dbReference type="SAM" id="MobiDB-lite"/>
    </source>
</evidence>
<dbReference type="AlphaFoldDB" id="A0A7J8GDQ7"/>
<comment type="caution">
    <text evidence="3">The sequence shown here is derived from an EMBL/GenBank/DDBJ whole genome shotgun (WGS) entry which is preliminary data.</text>
</comment>
<protein>
    <submittedName>
        <fullName evidence="3">Plexin domain containing 1</fullName>
    </submittedName>
</protein>
<evidence type="ECO:0000256" key="2">
    <source>
        <dbReference type="SAM" id="SignalP"/>
    </source>
</evidence>